<dbReference type="InterPro" id="IPR025722">
    <property type="entry name" value="TetR"/>
</dbReference>
<name>A0A3A6PKF2_9BACL</name>
<dbReference type="RefSeq" id="WP_120109499.1">
    <property type="nucleotide sequence ID" value="NZ_QXQB01000002.1"/>
</dbReference>
<keyword evidence="1 2" id="KW-0238">DNA-binding</keyword>
<evidence type="ECO:0000256" key="2">
    <source>
        <dbReference type="PROSITE-ProRule" id="PRU00335"/>
    </source>
</evidence>
<dbReference type="PANTHER" id="PTHR30055:SF223">
    <property type="entry name" value="HTH-TYPE TRANSCRIPTIONAL REGULATOR UIDR"/>
    <property type="match status" value="1"/>
</dbReference>
<gene>
    <name evidence="4" type="ORF">D3P09_10190</name>
</gene>
<dbReference type="PROSITE" id="PS50977">
    <property type="entry name" value="HTH_TETR_2"/>
    <property type="match status" value="1"/>
</dbReference>
<evidence type="ECO:0000256" key="1">
    <source>
        <dbReference type="ARBA" id="ARBA00023125"/>
    </source>
</evidence>
<dbReference type="InterPro" id="IPR009057">
    <property type="entry name" value="Homeodomain-like_sf"/>
</dbReference>
<sequence>MSRTKERILHIAVGLFNSEGTGPVSTNHIADAAGISPGNLYYHYPNKAAIIRAIMDAMYTDWNAVWELPSHREPSLSDLQSKLHDNFELLWRYRFFYREAIALFQQDEELKSRHIAMTMQRFADQGAFAKRFIAAGVLHSFRDEAHIEQTLTVCWMIAMNWLSFLEMNGLEINEQQFARGVALIETLLEPHISHAKEEPDNGT</sequence>
<feature type="domain" description="HTH tetR-type" evidence="3">
    <location>
        <begin position="2"/>
        <end position="62"/>
    </location>
</feature>
<dbReference type="SUPFAM" id="SSF46689">
    <property type="entry name" value="Homeodomain-like"/>
    <property type="match status" value="1"/>
</dbReference>
<protein>
    <submittedName>
        <fullName evidence="4">TetR/AcrR family transcriptional regulator</fullName>
    </submittedName>
</protein>
<dbReference type="PANTHER" id="PTHR30055">
    <property type="entry name" value="HTH-TYPE TRANSCRIPTIONAL REGULATOR RUTR"/>
    <property type="match status" value="1"/>
</dbReference>
<dbReference type="Proteomes" id="UP000267798">
    <property type="component" value="Unassembled WGS sequence"/>
</dbReference>
<dbReference type="AlphaFoldDB" id="A0A3A6PKF2"/>
<dbReference type="InterPro" id="IPR001647">
    <property type="entry name" value="HTH_TetR"/>
</dbReference>
<evidence type="ECO:0000313" key="5">
    <source>
        <dbReference type="Proteomes" id="UP000267798"/>
    </source>
</evidence>
<proteinExistence type="predicted"/>
<dbReference type="PRINTS" id="PR00455">
    <property type="entry name" value="HTHTETR"/>
</dbReference>
<organism evidence="4 5">
    <name type="scientific">Paenibacillus pinisoli</name>
    <dbReference type="NCBI Taxonomy" id="1276110"/>
    <lineage>
        <taxon>Bacteria</taxon>
        <taxon>Bacillati</taxon>
        <taxon>Bacillota</taxon>
        <taxon>Bacilli</taxon>
        <taxon>Bacillales</taxon>
        <taxon>Paenibacillaceae</taxon>
        <taxon>Paenibacillus</taxon>
    </lineage>
</organism>
<reference evidence="4 5" key="1">
    <citation type="submission" date="2018-09" db="EMBL/GenBank/DDBJ databases">
        <title>Paenibacillus aracenensis nov. sp. isolated from a cave in southern Spain.</title>
        <authorList>
            <person name="Jurado V."/>
            <person name="Gutierrez-Patricio S."/>
            <person name="Gonzalez-Pimentel J.L."/>
            <person name="Miller A.Z."/>
            <person name="Laiz L."/>
            <person name="Saiz-Jimenez C."/>
        </authorList>
    </citation>
    <scope>NUCLEOTIDE SEQUENCE [LARGE SCALE GENOMIC DNA]</scope>
    <source>
        <strain evidence="4 5">JCM 19203</strain>
    </source>
</reference>
<dbReference type="GO" id="GO:0000976">
    <property type="term" value="F:transcription cis-regulatory region binding"/>
    <property type="evidence" value="ECO:0007669"/>
    <property type="project" value="TreeGrafter"/>
</dbReference>
<dbReference type="EMBL" id="QXQB01000002">
    <property type="protein sequence ID" value="RJX39758.1"/>
    <property type="molecule type" value="Genomic_DNA"/>
</dbReference>
<comment type="caution">
    <text evidence="4">The sequence shown here is derived from an EMBL/GenBank/DDBJ whole genome shotgun (WGS) entry which is preliminary data.</text>
</comment>
<dbReference type="Pfam" id="PF13972">
    <property type="entry name" value="TetR"/>
    <property type="match status" value="1"/>
</dbReference>
<dbReference type="GO" id="GO:0003700">
    <property type="term" value="F:DNA-binding transcription factor activity"/>
    <property type="evidence" value="ECO:0007669"/>
    <property type="project" value="TreeGrafter"/>
</dbReference>
<dbReference type="Pfam" id="PF00440">
    <property type="entry name" value="TetR_N"/>
    <property type="match status" value="1"/>
</dbReference>
<dbReference type="OrthoDB" id="9815924at2"/>
<dbReference type="Gene3D" id="1.10.357.10">
    <property type="entry name" value="Tetracycline Repressor, domain 2"/>
    <property type="match status" value="1"/>
</dbReference>
<feature type="DNA-binding region" description="H-T-H motif" evidence="2">
    <location>
        <begin position="25"/>
        <end position="44"/>
    </location>
</feature>
<evidence type="ECO:0000259" key="3">
    <source>
        <dbReference type="PROSITE" id="PS50977"/>
    </source>
</evidence>
<dbReference type="InterPro" id="IPR050109">
    <property type="entry name" value="HTH-type_TetR-like_transc_reg"/>
</dbReference>
<accession>A0A3A6PKF2</accession>
<evidence type="ECO:0000313" key="4">
    <source>
        <dbReference type="EMBL" id="RJX39758.1"/>
    </source>
</evidence>
<keyword evidence="5" id="KW-1185">Reference proteome</keyword>